<feature type="region of interest" description="Disordered" evidence="1">
    <location>
        <begin position="104"/>
        <end position="125"/>
    </location>
</feature>
<dbReference type="AlphaFoldDB" id="A0A1H7KMG2"/>
<protein>
    <submittedName>
        <fullName evidence="2">Uncharacterized protein</fullName>
    </submittedName>
</protein>
<dbReference type="OrthoDB" id="8563932at2"/>
<dbReference type="Proteomes" id="UP000198620">
    <property type="component" value="Unassembled WGS sequence"/>
</dbReference>
<proteinExistence type="predicted"/>
<organism evidence="2 3">
    <name type="scientific">Nitrosovibrio tenuis</name>
    <dbReference type="NCBI Taxonomy" id="1233"/>
    <lineage>
        <taxon>Bacteria</taxon>
        <taxon>Pseudomonadati</taxon>
        <taxon>Pseudomonadota</taxon>
        <taxon>Betaproteobacteria</taxon>
        <taxon>Nitrosomonadales</taxon>
        <taxon>Nitrosomonadaceae</taxon>
        <taxon>Nitrosovibrio</taxon>
    </lineage>
</organism>
<gene>
    <name evidence="2" type="ORF">SAMN05216387_103256</name>
</gene>
<keyword evidence="3" id="KW-1185">Reference proteome</keyword>
<dbReference type="EMBL" id="FOBH01000003">
    <property type="protein sequence ID" value="SEK87137.1"/>
    <property type="molecule type" value="Genomic_DNA"/>
</dbReference>
<evidence type="ECO:0000313" key="3">
    <source>
        <dbReference type="Proteomes" id="UP000198620"/>
    </source>
</evidence>
<dbReference type="RefSeq" id="WP_090828097.1">
    <property type="nucleotide sequence ID" value="NZ_FOBH01000003.1"/>
</dbReference>
<accession>A0A1H7KMG2</accession>
<name>A0A1H7KMG2_9PROT</name>
<sequence length="148" mass="17547">MKKNSEAMRCHKSYLRAKTALRDQHQDYYALMLERHAQELDALWGDYNLAVKKLAEEHNKIIKSRIVPIKKRVKKALSEKAEEKNYPQKDASVRSKILPMKKRVKREVTMEEENRREEEDLRKADSSIIDDEPIKTAKLPSFLSFMRF</sequence>
<evidence type="ECO:0000256" key="1">
    <source>
        <dbReference type="SAM" id="MobiDB-lite"/>
    </source>
</evidence>
<reference evidence="2 3" key="1">
    <citation type="submission" date="2016-10" db="EMBL/GenBank/DDBJ databases">
        <authorList>
            <person name="de Groot N.N."/>
        </authorList>
    </citation>
    <scope>NUCLEOTIDE SEQUENCE [LARGE SCALE GENOMIC DNA]</scope>
    <source>
        <strain evidence="2 3">Nv1</strain>
    </source>
</reference>
<evidence type="ECO:0000313" key="2">
    <source>
        <dbReference type="EMBL" id="SEK87137.1"/>
    </source>
</evidence>
<feature type="compositionally biased region" description="Basic and acidic residues" evidence="1">
    <location>
        <begin position="106"/>
        <end position="125"/>
    </location>
</feature>